<sequence length="388" mass="42519">MNATITCGFLPLVDCVPLVVAREFGFARSEGIDLRLSRYPSWSTLRDMLAFGQIDTAHMLAPTPIAMSLSLGGFSAQIDTLMVLSVNGNSIGVHPDIAGKMRAIGWDGSFTTPRETGEFLLAVTGGKLRIGSPFPFAMHTELLRHWLTALGMPEEELDIRIVPPPHMPAAMAKGEIDAFCVGEPWGSSAVENGHAELVLPGSSIWSFAPEKTLAARRDWVDENPNAVRALMRAVYHAAEWLHDDHNRMMAANLLARQEYLNLSEQIIDRALSRRIVTRHNGAPVHVPEFQRFFSSAATFPWRSQAAWIATRLAARNGLDRTHALEVGKASFRSDLYRQNLAGLGIDLPGASEKLEGALSHPTAVASTRGEMILGPDAFFNGEIFDLTR</sequence>
<dbReference type="Gene3D" id="3.40.190.10">
    <property type="entry name" value="Periplasmic binding protein-like II"/>
    <property type="match status" value="2"/>
</dbReference>
<evidence type="ECO:0000313" key="6">
    <source>
        <dbReference type="EMBL" id="MCV6823556.1"/>
    </source>
</evidence>
<name>A0AAE3LSK1_9RHOB</name>
<keyword evidence="7" id="KW-1185">Reference proteome</keyword>
<evidence type="ECO:0000256" key="1">
    <source>
        <dbReference type="ARBA" id="ARBA00004308"/>
    </source>
</evidence>
<dbReference type="Pfam" id="PF13379">
    <property type="entry name" value="NMT1_2"/>
    <property type="match status" value="1"/>
</dbReference>
<keyword evidence="2" id="KW-0813">Transport</keyword>
<dbReference type="EMBL" id="JAOYFC010000001">
    <property type="protein sequence ID" value="MCV6823556.1"/>
    <property type="molecule type" value="Genomic_DNA"/>
</dbReference>
<comment type="caution">
    <text evidence="6">The sequence shown here is derived from an EMBL/GenBank/DDBJ whole genome shotgun (WGS) entry which is preliminary data.</text>
</comment>
<dbReference type="GO" id="GO:0012505">
    <property type="term" value="C:endomembrane system"/>
    <property type="evidence" value="ECO:0007669"/>
    <property type="project" value="UniProtKB-SubCell"/>
</dbReference>
<gene>
    <name evidence="6" type="ORF">OH136_03220</name>
</gene>
<evidence type="ECO:0000313" key="7">
    <source>
        <dbReference type="Proteomes" id="UP001208041"/>
    </source>
</evidence>
<evidence type="ECO:0000256" key="3">
    <source>
        <dbReference type="ARBA" id="ARBA00022475"/>
    </source>
</evidence>
<dbReference type="Proteomes" id="UP001208041">
    <property type="component" value="Unassembled WGS sequence"/>
</dbReference>
<proteinExistence type="predicted"/>
<accession>A0AAE3LSK1</accession>
<comment type="subcellular location">
    <subcellularLocation>
        <location evidence="1">Endomembrane system</location>
    </subcellularLocation>
</comment>
<dbReference type="PANTHER" id="PTHR30024:SF43">
    <property type="entry name" value="BLL4572 PROTEIN"/>
    <property type="match status" value="1"/>
</dbReference>
<dbReference type="InterPro" id="IPR044527">
    <property type="entry name" value="NrtA/CpmA_ABC-bd_dom"/>
</dbReference>
<organism evidence="6 7">
    <name type="scientific">Halocynthiibacter halioticoli</name>
    <dbReference type="NCBI Taxonomy" id="2986804"/>
    <lineage>
        <taxon>Bacteria</taxon>
        <taxon>Pseudomonadati</taxon>
        <taxon>Pseudomonadota</taxon>
        <taxon>Alphaproteobacteria</taxon>
        <taxon>Rhodobacterales</taxon>
        <taxon>Paracoccaceae</taxon>
        <taxon>Halocynthiibacter</taxon>
    </lineage>
</organism>
<evidence type="ECO:0000256" key="5">
    <source>
        <dbReference type="ARBA" id="ARBA00023136"/>
    </source>
</evidence>
<dbReference type="SUPFAM" id="SSF53850">
    <property type="entry name" value="Periplasmic binding protein-like II"/>
    <property type="match status" value="1"/>
</dbReference>
<protein>
    <submittedName>
        <fullName evidence="6">ABC transporter substrate-binding protein</fullName>
    </submittedName>
</protein>
<evidence type="ECO:0000256" key="2">
    <source>
        <dbReference type="ARBA" id="ARBA00022448"/>
    </source>
</evidence>
<dbReference type="AlphaFoldDB" id="A0AAE3LSK1"/>
<dbReference type="PANTHER" id="PTHR30024">
    <property type="entry name" value="ALIPHATIC SULFONATES-BINDING PROTEIN-RELATED"/>
    <property type="match status" value="1"/>
</dbReference>
<dbReference type="CDD" id="cd13553">
    <property type="entry name" value="PBP2_NrtA_CpmA_like"/>
    <property type="match status" value="1"/>
</dbReference>
<keyword evidence="5" id="KW-0472">Membrane</keyword>
<keyword evidence="4" id="KW-0997">Cell inner membrane</keyword>
<keyword evidence="3" id="KW-1003">Cell membrane</keyword>
<dbReference type="RefSeq" id="WP_263952396.1">
    <property type="nucleotide sequence ID" value="NZ_JAOYFC010000001.1"/>
</dbReference>
<reference evidence="6" key="1">
    <citation type="submission" date="2022-10" db="EMBL/GenBank/DDBJ databases">
        <authorList>
            <person name="Yue Y."/>
        </authorList>
    </citation>
    <scope>NUCLEOTIDE SEQUENCE</scope>
    <source>
        <strain evidence="6">Z654</strain>
    </source>
</reference>
<evidence type="ECO:0000256" key="4">
    <source>
        <dbReference type="ARBA" id="ARBA00022519"/>
    </source>
</evidence>